<dbReference type="InterPro" id="IPR031052">
    <property type="entry name" value="FHY3/FAR1"/>
</dbReference>
<dbReference type="EMBL" id="LWDX02012472">
    <property type="protein sequence ID" value="OEL35346.1"/>
    <property type="molecule type" value="Genomic_DNA"/>
</dbReference>
<dbReference type="PANTHER" id="PTHR31669">
    <property type="entry name" value="PROTEIN FAR1-RELATED SEQUENCE 10-RELATED"/>
    <property type="match status" value="1"/>
</dbReference>
<keyword evidence="1" id="KW-0479">Metal-binding</keyword>
<evidence type="ECO:0000256" key="1">
    <source>
        <dbReference type="RuleBase" id="RU367018"/>
    </source>
</evidence>
<dbReference type="GO" id="GO:0006355">
    <property type="term" value="P:regulation of DNA-templated transcription"/>
    <property type="evidence" value="ECO:0007669"/>
    <property type="project" value="UniProtKB-UniRule"/>
</dbReference>
<keyword evidence="1" id="KW-0539">Nucleus</keyword>
<comment type="subcellular location">
    <subcellularLocation>
        <location evidence="1">Nucleus</location>
    </subcellularLocation>
</comment>
<dbReference type="AlphaFoldDB" id="A0A1E5WD55"/>
<dbReference type="GO" id="GO:0005634">
    <property type="term" value="C:nucleus"/>
    <property type="evidence" value="ECO:0007669"/>
    <property type="project" value="UniProtKB-SubCell"/>
</dbReference>
<protein>
    <recommendedName>
        <fullName evidence="1">Protein FAR1-RELATED SEQUENCE</fullName>
    </recommendedName>
</protein>
<accession>A0A1E5WD55</accession>
<keyword evidence="3" id="KW-1185">Reference proteome</keyword>
<proteinExistence type="inferred from homology"/>
<organism evidence="2 3">
    <name type="scientific">Dichanthelium oligosanthes</name>
    <dbReference type="NCBI Taxonomy" id="888268"/>
    <lineage>
        <taxon>Eukaryota</taxon>
        <taxon>Viridiplantae</taxon>
        <taxon>Streptophyta</taxon>
        <taxon>Embryophyta</taxon>
        <taxon>Tracheophyta</taxon>
        <taxon>Spermatophyta</taxon>
        <taxon>Magnoliopsida</taxon>
        <taxon>Liliopsida</taxon>
        <taxon>Poales</taxon>
        <taxon>Poaceae</taxon>
        <taxon>PACMAD clade</taxon>
        <taxon>Panicoideae</taxon>
        <taxon>Panicodae</taxon>
        <taxon>Paniceae</taxon>
        <taxon>Dichantheliinae</taxon>
        <taxon>Dichanthelium</taxon>
    </lineage>
</organism>
<gene>
    <name evidence="2" type="ORF">BAE44_0003641</name>
</gene>
<dbReference type="STRING" id="888268.A0A1E5WD55"/>
<reference evidence="2 3" key="1">
    <citation type="submission" date="2016-09" db="EMBL/GenBank/DDBJ databases">
        <title>The draft genome of Dichanthelium oligosanthes: A C3 panicoid grass species.</title>
        <authorList>
            <person name="Studer A.J."/>
            <person name="Schnable J.C."/>
            <person name="Brutnell T.P."/>
        </authorList>
    </citation>
    <scope>NUCLEOTIDE SEQUENCE [LARGE SCALE GENOMIC DNA]</scope>
    <source>
        <strain evidence="3">cv. Kellogg 1175</strain>
        <tissue evidence="2">Leaf</tissue>
    </source>
</reference>
<feature type="non-terminal residue" evidence="2">
    <location>
        <position position="1"/>
    </location>
</feature>
<evidence type="ECO:0000313" key="2">
    <source>
        <dbReference type="EMBL" id="OEL35346.1"/>
    </source>
</evidence>
<comment type="function">
    <text evidence="1">Putative transcription activator involved in regulating light control of development.</text>
</comment>
<evidence type="ECO:0000313" key="3">
    <source>
        <dbReference type="Proteomes" id="UP000095767"/>
    </source>
</evidence>
<name>A0A1E5WD55_9POAL</name>
<dbReference type="OrthoDB" id="694227at2759"/>
<dbReference type="GO" id="GO:0008270">
    <property type="term" value="F:zinc ion binding"/>
    <property type="evidence" value="ECO:0007669"/>
    <property type="project" value="UniProtKB-UniRule"/>
</dbReference>
<comment type="similarity">
    <text evidence="1">Belongs to the FHY3/FAR1 family.</text>
</comment>
<keyword evidence="1" id="KW-0862">Zinc</keyword>
<keyword evidence="1" id="KW-0863">Zinc-finger</keyword>
<sequence length="77" mass="9270">LYCTSQILNRCKENLANIYSGCASFEEEFGVCINEPIFESSWKKILDKYDLDDNLWLQSLYRIRQRWVPVYFKDVFC</sequence>
<dbReference type="PANTHER" id="PTHR31669:SF293">
    <property type="entry name" value="PROTEIN FAR1-RELATED SEQUENCE"/>
    <property type="match status" value="1"/>
</dbReference>
<dbReference type="Proteomes" id="UP000095767">
    <property type="component" value="Unassembled WGS sequence"/>
</dbReference>
<comment type="caution">
    <text evidence="2">The sequence shown here is derived from an EMBL/GenBank/DDBJ whole genome shotgun (WGS) entry which is preliminary data.</text>
</comment>